<keyword evidence="4" id="KW-1003">Cell membrane</keyword>
<reference evidence="9 10" key="1">
    <citation type="submission" date="2020-07" db="EMBL/GenBank/DDBJ databases">
        <title>Sequencing the genomes of 1000 actinobacteria strains.</title>
        <authorList>
            <person name="Klenk H.-P."/>
        </authorList>
    </citation>
    <scope>NUCLEOTIDE SEQUENCE [LARGE SCALE GENOMIC DNA]</scope>
    <source>
        <strain evidence="9 10">DSM 22083</strain>
    </source>
</reference>
<dbReference type="SUPFAM" id="SSF81345">
    <property type="entry name" value="ABC transporter involved in vitamin B12 uptake, BtuC"/>
    <property type="match status" value="1"/>
</dbReference>
<accession>A0A7Y9LCL7</accession>
<evidence type="ECO:0000256" key="6">
    <source>
        <dbReference type="ARBA" id="ARBA00022989"/>
    </source>
</evidence>
<comment type="caution">
    <text evidence="9">The sequence shown here is derived from an EMBL/GenBank/DDBJ whole genome shotgun (WGS) entry which is preliminary data.</text>
</comment>
<organism evidence="9 10">
    <name type="scientific">Microlunatus parietis</name>
    <dbReference type="NCBI Taxonomy" id="682979"/>
    <lineage>
        <taxon>Bacteria</taxon>
        <taxon>Bacillati</taxon>
        <taxon>Actinomycetota</taxon>
        <taxon>Actinomycetes</taxon>
        <taxon>Propionibacteriales</taxon>
        <taxon>Propionibacteriaceae</taxon>
        <taxon>Microlunatus</taxon>
    </lineage>
</organism>
<evidence type="ECO:0000256" key="1">
    <source>
        <dbReference type="ARBA" id="ARBA00004651"/>
    </source>
</evidence>
<dbReference type="GO" id="GO:0005886">
    <property type="term" value="C:plasma membrane"/>
    <property type="evidence" value="ECO:0007669"/>
    <property type="project" value="UniProtKB-SubCell"/>
</dbReference>
<dbReference type="GO" id="GO:0033214">
    <property type="term" value="P:siderophore-iron import into cell"/>
    <property type="evidence" value="ECO:0007669"/>
    <property type="project" value="TreeGrafter"/>
</dbReference>
<comment type="similarity">
    <text evidence="2">Belongs to the binding-protein-dependent transport system permease family. FecCD subfamily.</text>
</comment>
<feature type="transmembrane region" description="Helical" evidence="8">
    <location>
        <begin position="336"/>
        <end position="357"/>
    </location>
</feature>
<sequence length="368" mass="37543">MDAGVARAAVTRQHRIVTVRYLVLFVALAVAGAGLILASLAWGSVSIPIGEVFTILAGGEPSRRTWSGIVTTLRLPRTITAVIAGAAIGLAGLTMQTMFRNALADPYVLGVSSGASLGVGLVILPQGANAGLSAAVLSAVGPLQSLGVVGAAALGALAVLLIMSAIAARVQNLVIVLVAGIMLSAFITALVNVLVYFARPEAVKAFTSWQFGTFSGLRMEQLPVLGVVVAAGITVLALSTKQLNVSLLGEHYAQSMGMSVRAMRVATLTSTALLAGSVTAFAGPIAFLGIAAPHLARGLFRTTDHRILLPATAAIGILIAVAAGIFAQLPGLESDAILPLNAALALIGAPIVMRVLLRIHRSQDGFSL</sequence>
<dbReference type="InterPro" id="IPR000522">
    <property type="entry name" value="ABC_transptr_permease_BtuC"/>
</dbReference>
<feature type="transmembrane region" description="Helical" evidence="8">
    <location>
        <begin position="281"/>
        <end position="300"/>
    </location>
</feature>
<feature type="transmembrane region" description="Helical" evidence="8">
    <location>
        <begin position="107"/>
        <end position="125"/>
    </location>
</feature>
<evidence type="ECO:0000256" key="2">
    <source>
        <dbReference type="ARBA" id="ARBA00007935"/>
    </source>
</evidence>
<dbReference type="AlphaFoldDB" id="A0A7Y9LCL7"/>
<feature type="transmembrane region" description="Helical" evidence="8">
    <location>
        <begin position="145"/>
        <end position="166"/>
    </location>
</feature>
<dbReference type="PANTHER" id="PTHR30472">
    <property type="entry name" value="FERRIC ENTEROBACTIN TRANSPORT SYSTEM PERMEASE PROTEIN"/>
    <property type="match status" value="1"/>
</dbReference>
<dbReference type="PANTHER" id="PTHR30472:SF41">
    <property type="entry name" value="TRANSPORT SYSTEM PERMEASE PROTEIN"/>
    <property type="match status" value="1"/>
</dbReference>
<keyword evidence="3" id="KW-0813">Transport</keyword>
<feature type="transmembrane region" description="Helical" evidence="8">
    <location>
        <begin position="21"/>
        <end position="42"/>
    </location>
</feature>
<evidence type="ECO:0000256" key="3">
    <source>
        <dbReference type="ARBA" id="ARBA00022448"/>
    </source>
</evidence>
<evidence type="ECO:0000313" key="10">
    <source>
        <dbReference type="Proteomes" id="UP000569914"/>
    </source>
</evidence>
<feature type="transmembrane region" description="Helical" evidence="8">
    <location>
        <begin position="218"/>
        <end position="238"/>
    </location>
</feature>
<evidence type="ECO:0000256" key="8">
    <source>
        <dbReference type="SAM" id="Phobius"/>
    </source>
</evidence>
<dbReference type="Proteomes" id="UP000569914">
    <property type="component" value="Unassembled WGS sequence"/>
</dbReference>
<feature type="transmembrane region" description="Helical" evidence="8">
    <location>
        <begin position="307"/>
        <end position="330"/>
    </location>
</feature>
<keyword evidence="6 8" id="KW-1133">Transmembrane helix</keyword>
<evidence type="ECO:0000256" key="4">
    <source>
        <dbReference type="ARBA" id="ARBA00022475"/>
    </source>
</evidence>
<proteinExistence type="inferred from homology"/>
<feature type="transmembrane region" description="Helical" evidence="8">
    <location>
        <begin position="75"/>
        <end position="95"/>
    </location>
</feature>
<name>A0A7Y9LCL7_9ACTN</name>
<comment type="subcellular location">
    <subcellularLocation>
        <location evidence="1">Cell membrane</location>
        <topology evidence="1">Multi-pass membrane protein</topology>
    </subcellularLocation>
</comment>
<dbReference type="GO" id="GO:0022857">
    <property type="term" value="F:transmembrane transporter activity"/>
    <property type="evidence" value="ECO:0007669"/>
    <property type="project" value="InterPro"/>
</dbReference>
<dbReference type="Gene3D" id="1.10.3470.10">
    <property type="entry name" value="ABC transporter involved in vitamin B12 uptake, BtuC"/>
    <property type="match status" value="1"/>
</dbReference>
<keyword evidence="10" id="KW-1185">Reference proteome</keyword>
<evidence type="ECO:0000256" key="7">
    <source>
        <dbReference type="ARBA" id="ARBA00023136"/>
    </source>
</evidence>
<gene>
    <name evidence="9" type="ORF">BKA15_002385</name>
</gene>
<keyword evidence="7 8" id="KW-0472">Membrane</keyword>
<dbReference type="Pfam" id="PF01032">
    <property type="entry name" value="FecCD"/>
    <property type="match status" value="1"/>
</dbReference>
<dbReference type="CDD" id="cd06550">
    <property type="entry name" value="TM_ABC_iron-siderophores_like"/>
    <property type="match status" value="1"/>
</dbReference>
<dbReference type="RefSeq" id="WP_179750943.1">
    <property type="nucleotide sequence ID" value="NZ_JACCBU010000001.1"/>
</dbReference>
<protein>
    <submittedName>
        <fullName evidence="9">Iron complex transport system permease protein</fullName>
    </submittedName>
</protein>
<keyword evidence="5 8" id="KW-0812">Transmembrane</keyword>
<evidence type="ECO:0000256" key="5">
    <source>
        <dbReference type="ARBA" id="ARBA00022692"/>
    </source>
</evidence>
<feature type="transmembrane region" description="Helical" evidence="8">
    <location>
        <begin position="173"/>
        <end position="198"/>
    </location>
</feature>
<dbReference type="InterPro" id="IPR037294">
    <property type="entry name" value="ABC_BtuC-like"/>
</dbReference>
<evidence type="ECO:0000313" key="9">
    <source>
        <dbReference type="EMBL" id="NYE71056.1"/>
    </source>
</evidence>
<dbReference type="EMBL" id="JACCBU010000001">
    <property type="protein sequence ID" value="NYE71056.1"/>
    <property type="molecule type" value="Genomic_DNA"/>
</dbReference>